<evidence type="ECO:0000313" key="2">
    <source>
        <dbReference type="EMBL" id="GAC76017.1"/>
    </source>
</evidence>
<organism evidence="2 3">
    <name type="scientific">Pseudozyma antarctica (strain T-34)</name>
    <name type="common">Yeast</name>
    <name type="synonym">Candida antarctica</name>
    <dbReference type="NCBI Taxonomy" id="1151754"/>
    <lineage>
        <taxon>Eukaryota</taxon>
        <taxon>Fungi</taxon>
        <taxon>Dikarya</taxon>
        <taxon>Basidiomycota</taxon>
        <taxon>Ustilaginomycotina</taxon>
        <taxon>Ustilaginomycetes</taxon>
        <taxon>Ustilaginales</taxon>
        <taxon>Ustilaginaceae</taxon>
        <taxon>Moesziomyces</taxon>
    </lineage>
</organism>
<feature type="compositionally biased region" description="Polar residues" evidence="1">
    <location>
        <begin position="33"/>
        <end position="47"/>
    </location>
</feature>
<dbReference type="EMBL" id="DF196785">
    <property type="protein sequence ID" value="GAC76017.1"/>
    <property type="molecule type" value="Genomic_DNA"/>
</dbReference>
<protein>
    <submittedName>
        <fullName evidence="2">Uncharacterized protein</fullName>
    </submittedName>
</protein>
<evidence type="ECO:0000313" key="3">
    <source>
        <dbReference type="Proteomes" id="UP000011976"/>
    </source>
</evidence>
<feature type="region of interest" description="Disordered" evidence="1">
    <location>
        <begin position="1"/>
        <end position="67"/>
    </location>
</feature>
<feature type="compositionally biased region" description="Polar residues" evidence="1">
    <location>
        <begin position="129"/>
        <end position="138"/>
    </location>
</feature>
<proteinExistence type="predicted"/>
<sequence length="269" mass="29365">MLGTPALQMDVEAHRRGARPGQIPGPGFGPESAQHTTPLQYSNSFGTDGSEEQQHALHGRRPAARNSHLPGQQLLLHLRRPLREVQSSAEQCSAVQCSEASTRNLDEWAKAGDSAAGSPAGSRARGQRVSSSERASTALTCPRPSLARRISHSTAAAAILQVRRRPFLLRFLDPVWPSLPAFAFRHRLQPARLAAGLLLHHHLRFRTPSRHHHCNRIAPRLKHPPSRFLNASQPESLLAETIVNVDPCISLAPAPGSPSIIKERVKASQ</sequence>
<reference evidence="3" key="1">
    <citation type="journal article" date="2013" name="Genome Announc.">
        <title>Genome sequence of the basidiomycetous yeast Pseudozyma antarctica T-34, a producer of the glycolipid biosurfactants mannosylerythritol lipids.</title>
        <authorList>
            <person name="Morita T."/>
            <person name="Koike H."/>
            <person name="Koyama Y."/>
            <person name="Hagiwara H."/>
            <person name="Ito E."/>
            <person name="Fukuoka T."/>
            <person name="Imura T."/>
            <person name="Machida M."/>
            <person name="Kitamoto D."/>
        </authorList>
    </citation>
    <scope>NUCLEOTIDE SEQUENCE [LARGE SCALE GENOMIC DNA]</scope>
    <source>
        <strain evidence="3">T-34</strain>
    </source>
</reference>
<feature type="region of interest" description="Disordered" evidence="1">
    <location>
        <begin position="110"/>
        <end position="138"/>
    </location>
</feature>
<dbReference type="AlphaFoldDB" id="M9MHE8"/>
<name>M9MHE8_PSEA3</name>
<feature type="compositionally biased region" description="Low complexity" evidence="1">
    <location>
        <begin position="111"/>
        <end position="128"/>
    </location>
</feature>
<accession>M9MHE8</accession>
<gene>
    <name evidence="2" type="ORF">PANT_19c00065</name>
</gene>
<evidence type="ECO:0000256" key="1">
    <source>
        <dbReference type="SAM" id="MobiDB-lite"/>
    </source>
</evidence>
<dbReference type="Proteomes" id="UP000011976">
    <property type="component" value="Unassembled WGS sequence"/>
</dbReference>